<protein>
    <submittedName>
        <fullName evidence="3">Acetyltransferase</fullName>
    </submittedName>
</protein>
<dbReference type="Proteomes" id="UP000501570">
    <property type="component" value="Chromosome"/>
</dbReference>
<evidence type="ECO:0000313" key="4">
    <source>
        <dbReference type="Proteomes" id="UP000501570"/>
    </source>
</evidence>
<organism evidence="3 4">
    <name type="scientific">Chryseobacterium gallinarum</name>
    <dbReference type="NCBI Taxonomy" id="1324352"/>
    <lineage>
        <taxon>Bacteria</taxon>
        <taxon>Pseudomonadati</taxon>
        <taxon>Bacteroidota</taxon>
        <taxon>Flavobacteriia</taxon>
        <taxon>Flavobacteriales</taxon>
        <taxon>Weeksellaceae</taxon>
        <taxon>Chryseobacterium group</taxon>
        <taxon>Chryseobacterium</taxon>
    </lineage>
</organism>
<dbReference type="InterPro" id="IPR041561">
    <property type="entry name" value="PglD_N"/>
</dbReference>
<reference evidence="3 4" key="1">
    <citation type="submission" date="2019-09" db="EMBL/GenBank/DDBJ databases">
        <title>FDA dAtabase for Regulatory Grade micrObial Sequences (FDA-ARGOS): Supporting development and validation of Infectious Disease Dx tests.</title>
        <authorList>
            <person name="Sciortino C."/>
            <person name="Tallon L."/>
            <person name="Sadzewicz L."/>
            <person name="Vavikolanu K."/>
            <person name="Mehta A."/>
            <person name="Aluvathingal J."/>
            <person name="Nadendla S."/>
            <person name="Nandy P."/>
            <person name="Geyer C."/>
            <person name="Yan Y."/>
            <person name="Sichtig H."/>
        </authorList>
    </citation>
    <scope>NUCLEOTIDE SEQUENCE [LARGE SCALE GENOMIC DNA]</scope>
    <source>
        <strain evidence="3 4">FDAARGOS_636</strain>
    </source>
</reference>
<dbReference type="InterPro" id="IPR050179">
    <property type="entry name" value="Trans_hexapeptide_repeat"/>
</dbReference>
<comment type="similarity">
    <text evidence="1">Belongs to the transferase hexapeptide repeat family.</text>
</comment>
<sequence length="200" mass="21113">MKNKTYLFGASGHGKVIVDVASSIGVVVNAFIDNDTKKIKCYGLPVLNTVPENDGEFVISIGNNEARKKVAETIRNKSFIALIHSKAVISLSVKINKGTVVMAGVVINAETVIGKHCIINTNASIDHECCIEDFVHISPNAALAGNVVVREGTHIGIGASVIQGINIGKWCTIGAGAVIIKDVPDYSVVVGNPGRIIKKK</sequence>
<dbReference type="PANTHER" id="PTHR43300">
    <property type="entry name" value="ACETYLTRANSFERASE"/>
    <property type="match status" value="1"/>
</dbReference>
<gene>
    <name evidence="3" type="ORF">FOB44_18915</name>
</gene>
<dbReference type="EMBL" id="CP050995">
    <property type="protein sequence ID" value="QIY92597.1"/>
    <property type="molecule type" value="Genomic_DNA"/>
</dbReference>
<dbReference type="CDD" id="cd03360">
    <property type="entry name" value="LbH_AT_putative"/>
    <property type="match status" value="1"/>
</dbReference>
<proteinExistence type="inferred from homology"/>
<evidence type="ECO:0000259" key="2">
    <source>
        <dbReference type="Pfam" id="PF17836"/>
    </source>
</evidence>
<dbReference type="SUPFAM" id="SSF51161">
    <property type="entry name" value="Trimeric LpxA-like enzymes"/>
    <property type="match status" value="1"/>
</dbReference>
<feature type="domain" description="PglD N-terminal" evidence="2">
    <location>
        <begin position="6"/>
        <end position="73"/>
    </location>
</feature>
<dbReference type="InterPro" id="IPR020019">
    <property type="entry name" value="AcTrfase_PglD-like"/>
</dbReference>
<name>A0ABX6KVG0_CHRGL</name>
<dbReference type="InterPro" id="IPR011004">
    <property type="entry name" value="Trimer_LpxA-like_sf"/>
</dbReference>
<dbReference type="PANTHER" id="PTHR43300:SF7">
    <property type="entry name" value="UDP-N-ACETYLBACILLOSAMINE N-ACETYLTRANSFERASE"/>
    <property type="match status" value="1"/>
</dbReference>
<dbReference type="Gene3D" id="2.160.10.10">
    <property type="entry name" value="Hexapeptide repeat proteins"/>
    <property type="match status" value="1"/>
</dbReference>
<dbReference type="NCBIfam" id="TIGR03570">
    <property type="entry name" value="NeuD_NnaD"/>
    <property type="match status" value="1"/>
</dbReference>
<accession>A0ABX6KVG0</accession>
<dbReference type="RefSeq" id="WP_168239477.1">
    <property type="nucleotide sequence ID" value="NZ_CP050995.1"/>
</dbReference>
<keyword evidence="4" id="KW-1185">Reference proteome</keyword>
<evidence type="ECO:0000313" key="3">
    <source>
        <dbReference type="EMBL" id="QIY92597.1"/>
    </source>
</evidence>
<dbReference type="Gene3D" id="3.40.50.20">
    <property type="match status" value="1"/>
</dbReference>
<evidence type="ECO:0000256" key="1">
    <source>
        <dbReference type="ARBA" id="ARBA00007274"/>
    </source>
</evidence>
<dbReference type="Pfam" id="PF17836">
    <property type="entry name" value="PglD_N"/>
    <property type="match status" value="1"/>
</dbReference>